<feature type="transmembrane region" description="Helical" evidence="1">
    <location>
        <begin position="6"/>
        <end position="26"/>
    </location>
</feature>
<proteinExistence type="predicted"/>
<name>X1SVB3_9ZZZZ</name>
<keyword evidence="1" id="KW-1133">Transmembrane helix</keyword>
<comment type="caution">
    <text evidence="2">The sequence shown here is derived from an EMBL/GenBank/DDBJ whole genome shotgun (WGS) entry which is preliminary data.</text>
</comment>
<reference evidence="2" key="1">
    <citation type="journal article" date="2014" name="Front. Microbiol.">
        <title>High frequency of phylogenetically diverse reductive dehalogenase-homologous genes in deep subseafloor sedimentary metagenomes.</title>
        <authorList>
            <person name="Kawai M."/>
            <person name="Futagami T."/>
            <person name="Toyoda A."/>
            <person name="Takaki Y."/>
            <person name="Nishi S."/>
            <person name="Hori S."/>
            <person name="Arai W."/>
            <person name="Tsubouchi T."/>
            <person name="Morono Y."/>
            <person name="Uchiyama I."/>
            <person name="Ito T."/>
            <person name="Fujiyama A."/>
            <person name="Inagaki F."/>
            <person name="Takami H."/>
        </authorList>
    </citation>
    <scope>NUCLEOTIDE SEQUENCE</scope>
    <source>
        <strain evidence="2">Expedition CK06-06</strain>
    </source>
</reference>
<organism evidence="2">
    <name type="scientific">marine sediment metagenome</name>
    <dbReference type="NCBI Taxonomy" id="412755"/>
    <lineage>
        <taxon>unclassified sequences</taxon>
        <taxon>metagenomes</taxon>
        <taxon>ecological metagenomes</taxon>
    </lineage>
</organism>
<evidence type="ECO:0000256" key="1">
    <source>
        <dbReference type="SAM" id="Phobius"/>
    </source>
</evidence>
<gene>
    <name evidence="2" type="ORF">S12H4_06956</name>
</gene>
<accession>X1SVB3</accession>
<dbReference type="AlphaFoldDB" id="X1SVB3"/>
<protein>
    <submittedName>
        <fullName evidence="2">Uncharacterized protein</fullName>
    </submittedName>
</protein>
<dbReference type="EMBL" id="BARW01002513">
    <property type="protein sequence ID" value="GAI71764.1"/>
    <property type="molecule type" value="Genomic_DNA"/>
</dbReference>
<keyword evidence="1" id="KW-0472">Membrane</keyword>
<sequence length="42" mass="4367">MPFEPGTGLILFVVGGTGVLATYTGFKVAERLGPELEASDLL</sequence>
<keyword evidence="1" id="KW-0812">Transmembrane</keyword>
<evidence type="ECO:0000313" key="2">
    <source>
        <dbReference type="EMBL" id="GAI71764.1"/>
    </source>
</evidence>
<feature type="non-terminal residue" evidence="2">
    <location>
        <position position="42"/>
    </location>
</feature>